<dbReference type="PANTHER" id="PTHR12962">
    <property type="entry name" value="CALCIUM-REGULATED HEAT STABLE PROTEIN CRHSP-24-RELATED"/>
    <property type="match status" value="1"/>
</dbReference>
<dbReference type="InterPro" id="IPR002059">
    <property type="entry name" value="CSP_DNA-bd"/>
</dbReference>
<dbReference type="Pfam" id="PF00313">
    <property type="entry name" value="CSD"/>
    <property type="match status" value="1"/>
</dbReference>
<reference evidence="5 6" key="1">
    <citation type="journal article" date="2016" name="Antonie Van Leeuwenhoek">
        <title>Denitratimonas tolerans gen. nov., sp. nov., a denitrifying bacterium isolated from a bioreactor for tannery wastewater treatment.</title>
        <authorList>
            <person name="Han S.I."/>
            <person name="Kim J.O."/>
            <person name="Lee Y.R."/>
            <person name="Ekpeghere K.I."/>
            <person name="Koh S.C."/>
            <person name="Whang K.S."/>
        </authorList>
    </citation>
    <scope>NUCLEOTIDE SEQUENCE [LARGE SCALE GENOMIC DNA]</scope>
    <source>
        <strain evidence="5 6">KACC 17565</strain>
    </source>
</reference>
<comment type="subcellular location">
    <subcellularLocation>
        <location evidence="2">Cytoplasm</location>
    </subcellularLocation>
</comment>
<dbReference type="InterPro" id="IPR019844">
    <property type="entry name" value="CSD_CS"/>
</dbReference>
<proteinExistence type="predicted"/>
<organism evidence="5 6">
    <name type="scientific">Denitratimonas tolerans</name>
    <dbReference type="NCBI Taxonomy" id="1338420"/>
    <lineage>
        <taxon>Bacteria</taxon>
        <taxon>Pseudomonadati</taxon>
        <taxon>Pseudomonadota</taxon>
        <taxon>Gammaproteobacteria</taxon>
        <taxon>Lysobacterales</taxon>
        <taxon>Lysobacteraceae</taxon>
        <taxon>Denitratimonas</taxon>
    </lineage>
</organism>
<dbReference type="PROSITE" id="PS51857">
    <property type="entry name" value="CSD_2"/>
    <property type="match status" value="1"/>
</dbReference>
<feature type="region of interest" description="Disordered" evidence="3">
    <location>
        <begin position="67"/>
        <end position="112"/>
    </location>
</feature>
<dbReference type="InterPro" id="IPR012340">
    <property type="entry name" value="NA-bd_OB-fold"/>
</dbReference>
<feature type="compositionally biased region" description="Basic and acidic residues" evidence="3">
    <location>
        <begin position="76"/>
        <end position="92"/>
    </location>
</feature>
<dbReference type="RefSeq" id="WP_337335386.1">
    <property type="nucleotide sequence ID" value="NZ_JBBDHC010000010.1"/>
</dbReference>
<dbReference type="Pfam" id="PF05901">
    <property type="entry name" value="Excalibur"/>
    <property type="match status" value="1"/>
</dbReference>
<dbReference type="InterPro" id="IPR011129">
    <property type="entry name" value="CSD"/>
</dbReference>
<comment type="caution">
    <text evidence="5">The sequence shown here is derived from an EMBL/GenBank/DDBJ whole genome shotgun (WGS) entry which is preliminary data.</text>
</comment>
<dbReference type="PROSITE" id="PS00352">
    <property type="entry name" value="CSD_1"/>
    <property type="match status" value="1"/>
</dbReference>
<evidence type="ECO:0000256" key="1">
    <source>
        <dbReference type="ARBA" id="ARBA00022553"/>
    </source>
</evidence>
<dbReference type="GO" id="GO:0005829">
    <property type="term" value="C:cytosol"/>
    <property type="evidence" value="ECO:0007669"/>
    <property type="project" value="UniProtKB-ARBA"/>
</dbReference>
<dbReference type="GO" id="GO:0003730">
    <property type="term" value="F:mRNA 3'-UTR binding"/>
    <property type="evidence" value="ECO:0007669"/>
    <property type="project" value="TreeGrafter"/>
</dbReference>
<keyword evidence="6" id="KW-1185">Reference proteome</keyword>
<keyword evidence="1" id="KW-0597">Phosphoprotein</keyword>
<feature type="region of interest" description="Disordered" evidence="3">
    <location>
        <begin position="144"/>
        <end position="165"/>
    </location>
</feature>
<dbReference type="SMART" id="SM00894">
    <property type="entry name" value="Excalibur"/>
    <property type="match status" value="1"/>
</dbReference>
<dbReference type="CDD" id="cd04458">
    <property type="entry name" value="CSP_CDS"/>
    <property type="match status" value="1"/>
</dbReference>
<evidence type="ECO:0000259" key="4">
    <source>
        <dbReference type="PROSITE" id="PS51857"/>
    </source>
</evidence>
<dbReference type="EMBL" id="JBBDHC010000010">
    <property type="protein sequence ID" value="MEJ1249669.1"/>
    <property type="molecule type" value="Genomic_DNA"/>
</dbReference>
<dbReference type="Proteomes" id="UP001364472">
    <property type="component" value="Unassembled WGS sequence"/>
</dbReference>
<gene>
    <name evidence="5" type="ORF">WB794_08290</name>
</gene>
<accession>A0AAW9R863</accession>
<name>A0AAW9R863_9GAMM</name>
<protein>
    <submittedName>
        <fullName evidence="5">Cold shock domain-containing protein</fullName>
    </submittedName>
</protein>
<sequence>MAPSQIGTLSRWIEERGFGFITPKAGGEDVFVHISALPRGSRPEIGTTVSFEMETAPDGRRRAVRVRLPQTLALEPVERHRPSSRPHTEHHSPRPAHAPRSHDARPRRQKSSLPRRALVLAIAATAAYAGAAWFQERNAFAPPAAERAATRPQSSREPAQAAASPFQCDGRIHCSQMRSCDEAKFFIRNCPGTQMDGDRDGVPCESQWCSGW</sequence>
<evidence type="ECO:0000313" key="5">
    <source>
        <dbReference type="EMBL" id="MEJ1249669.1"/>
    </source>
</evidence>
<dbReference type="GO" id="GO:0043488">
    <property type="term" value="P:regulation of mRNA stability"/>
    <property type="evidence" value="ECO:0007669"/>
    <property type="project" value="TreeGrafter"/>
</dbReference>
<dbReference type="SUPFAM" id="SSF50249">
    <property type="entry name" value="Nucleic acid-binding proteins"/>
    <property type="match status" value="1"/>
</dbReference>
<dbReference type="InterPro" id="IPR008613">
    <property type="entry name" value="Excalibur_Ca-bd_domain"/>
</dbReference>
<dbReference type="InterPro" id="IPR052069">
    <property type="entry name" value="Ca-reg_mRNA-binding_domain"/>
</dbReference>
<evidence type="ECO:0000256" key="3">
    <source>
        <dbReference type="SAM" id="MobiDB-lite"/>
    </source>
</evidence>
<dbReference type="SMART" id="SM00357">
    <property type="entry name" value="CSP"/>
    <property type="match status" value="1"/>
</dbReference>
<feature type="domain" description="CSD" evidence="4">
    <location>
        <begin position="4"/>
        <end position="68"/>
    </location>
</feature>
<evidence type="ECO:0000256" key="2">
    <source>
        <dbReference type="RuleBase" id="RU000408"/>
    </source>
</evidence>
<evidence type="ECO:0000313" key="6">
    <source>
        <dbReference type="Proteomes" id="UP001364472"/>
    </source>
</evidence>
<dbReference type="AlphaFoldDB" id="A0AAW9R863"/>
<dbReference type="Gene3D" id="2.40.50.140">
    <property type="entry name" value="Nucleic acid-binding proteins"/>
    <property type="match status" value="1"/>
</dbReference>
<dbReference type="PANTHER" id="PTHR12962:SF1">
    <property type="entry name" value="COLD SHOCK DOMAIN-CONTAINING PROTEIN CG9705"/>
    <property type="match status" value="1"/>
</dbReference>